<dbReference type="EC" id="1.-.-.-" evidence="5"/>
<organism evidence="7 8">
    <name type="scientific">Kordiimonas pumila</name>
    <dbReference type="NCBI Taxonomy" id="2161677"/>
    <lineage>
        <taxon>Bacteria</taxon>
        <taxon>Pseudomonadati</taxon>
        <taxon>Pseudomonadota</taxon>
        <taxon>Alphaproteobacteria</taxon>
        <taxon>Kordiimonadales</taxon>
        <taxon>Kordiimonadaceae</taxon>
        <taxon>Kordiimonas</taxon>
    </lineage>
</organism>
<sequence length="196" mass="21315">MMKQLNDAALDQLFRAARTINVWQDKPVTDSQINALYDLAKMGPTSVNCCPARFYFVKSDAAKNRLKPYLSPGNVNKVMTAPVTAIIANDTAFADYLPKLFPHNPDVKSWFADPAVAEDTITRNATLQGAYLILAARSMGLGCGPMSGFDKAGVDKEFFAGTTLKSNFICSIGYGSDEGLHPRGPRLDFTEAAKIL</sequence>
<dbReference type="Proteomes" id="UP001595444">
    <property type="component" value="Unassembled WGS sequence"/>
</dbReference>
<dbReference type="Pfam" id="PF00881">
    <property type="entry name" value="Nitroreductase"/>
    <property type="match status" value="1"/>
</dbReference>
<dbReference type="GO" id="GO:0035527">
    <property type="term" value="F:3-hydroxypropionate dehydrogenase (NADP+) activity"/>
    <property type="evidence" value="ECO:0007669"/>
    <property type="project" value="UniProtKB-EC"/>
</dbReference>
<evidence type="ECO:0000256" key="5">
    <source>
        <dbReference type="HAMAP-Rule" id="MF_01204"/>
    </source>
</evidence>
<evidence type="ECO:0000256" key="2">
    <source>
        <dbReference type="ARBA" id="ARBA00022643"/>
    </source>
</evidence>
<proteinExistence type="inferred from homology"/>
<comment type="caution">
    <text evidence="7">The sequence shown here is derived from an EMBL/GenBank/DDBJ whole genome shotgun (WGS) entry which is preliminary data.</text>
</comment>
<dbReference type="SUPFAM" id="SSF55469">
    <property type="entry name" value="FMN-dependent nitroreductase-like"/>
    <property type="match status" value="1"/>
</dbReference>
<gene>
    <name evidence="7" type="ORF">ACFOKA_00165</name>
</gene>
<dbReference type="CDD" id="cd02148">
    <property type="entry name" value="RutE-like"/>
    <property type="match status" value="1"/>
</dbReference>
<evidence type="ECO:0000256" key="3">
    <source>
        <dbReference type="ARBA" id="ARBA00022857"/>
    </source>
</evidence>
<name>A0ABV7CZR2_9PROT</name>
<protein>
    <recommendedName>
        <fullName evidence="5">Putative NADH dehydrogenase/NAD(P)H nitroreductase ACFOKA_00165</fullName>
        <ecNumber evidence="5">1.-.-.-</ecNumber>
    </recommendedName>
</protein>
<evidence type="ECO:0000313" key="8">
    <source>
        <dbReference type="Proteomes" id="UP001595444"/>
    </source>
</evidence>
<comment type="cofactor">
    <cofactor evidence="5">
        <name>FMN</name>
        <dbReference type="ChEBI" id="CHEBI:58210"/>
    </cofactor>
</comment>
<feature type="domain" description="Nitroreductase" evidence="6">
    <location>
        <begin position="18"/>
        <end position="173"/>
    </location>
</feature>
<dbReference type="InterPro" id="IPR023936">
    <property type="entry name" value="RutE-like"/>
</dbReference>
<dbReference type="RefSeq" id="WP_194214707.1">
    <property type="nucleotide sequence ID" value="NZ_CP061205.1"/>
</dbReference>
<dbReference type="HAMAP" id="MF_01204">
    <property type="entry name" value="Oxidoreductase_RutE_HadB"/>
    <property type="match status" value="1"/>
</dbReference>
<reference evidence="8" key="1">
    <citation type="journal article" date="2019" name="Int. J. Syst. Evol. Microbiol.">
        <title>The Global Catalogue of Microorganisms (GCM) 10K type strain sequencing project: providing services to taxonomists for standard genome sequencing and annotation.</title>
        <authorList>
            <consortium name="The Broad Institute Genomics Platform"/>
            <consortium name="The Broad Institute Genome Sequencing Center for Infectious Disease"/>
            <person name="Wu L."/>
            <person name="Ma J."/>
        </authorList>
    </citation>
    <scope>NUCLEOTIDE SEQUENCE [LARGE SCALE GENOMIC DNA]</scope>
    <source>
        <strain evidence="8">KCTC 62164</strain>
    </source>
</reference>
<dbReference type="InterPro" id="IPR050461">
    <property type="entry name" value="Nitroreductase_HadB/RutE"/>
</dbReference>
<evidence type="ECO:0000256" key="1">
    <source>
        <dbReference type="ARBA" id="ARBA00022630"/>
    </source>
</evidence>
<dbReference type="InterPro" id="IPR029479">
    <property type="entry name" value="Nitroreductase"/>
</dbReference>
<keyword evidence="5" id="KW-0520">NAD</keyword>
<evidence type="ECO:0000259" key="6">
    <source>
        <dbReference type="Pfam" id="PF00881"/>
    </source>
</evidence>
<dbReference type="PANTHER" id="PTHR43543">
    <property type="entry name" value="MALONIC SEMIALDEHYDE REDUCTASE RUTE-RELATED"/>
    <property type="match status" value="1"/>
</dbReference>
<keyword evidence="8" id="KW-1185">Reference proteome</keyword>
<comment type="similarity">
    <text evidence="5">Belongs to the nitroreductase family. HadB/RutE subfamily.</text>
</comment>
<keyword evidence="4 5" id="KW-0560">Oxidoreductase</keyword>
<dbReference type="Gene3D" id="3.40.109.10">
    <property type="entry name" value="NADH Oxidase"/>
    <property type="match status" value="1"/>
</dbReference>
<evidence type="ECO:0000256" key="4">
    <source>
        <dbReference type="ARBA" id="ARBA00023002"/>
    </source>
</evidence>
<keyword evidence="2 5" id="KW-0288">FMN</keyword>
<accession>A0ABV7CZR2</accession>
<dbReference type="NCBIfam" id="NF003768">
    <property type="entry name" value="PRK05365.1"/>
    <property type="match status" value="1"/>
</dbReference>
<dbReference type="PANTHER" id="PTHR43543:SF1">
    <property type="entry name" value="MALONIC SEMIALDEHYDE REDUCTASE RUTE-RELATED"/>
    <property type="match status" value="1"/>
</dbReference>
<evidence type="ECO:0000313" key="7">
    <source>
        <dbReference type="EMBL" id="MFC3050308.1"/>
    </source>
</evidence>
<dbReference type="InterPro" id="IPR000415">
    <property type="entry name" value="Nitroreductase-like"/>
</dbReference>
<keyword evidence="3 5" id="KW-0521">NADP</keyword>
<keyword evidence="1 5" id="KW-0285">Flavoprotein</keyword>
<dbReference type="EMBL" id="JBHRSL010000001">
    <property type="protein sequence ID" value="MFC3050308.1"/>
    <property type="molecule type" value="Genomic_DNA"/>
</dbReference>